<sequence length="239" mass="28832">MWYYISLGIIPIISLGYFGYIIFRYIFWRNITSVKKIFNQESLTTTFPIYLKNEKWKIYTSYICFIIFSTLIFIGFCFILSQTDDGYLQYMLTNSIIYILSILSILYFIYISSKSLKLINFSNYTEVKEFINNQFINPKNFEVRSYDLDLLYFDKYINYLDLAKKRYINKISSSLSYEKLYKLFLKYIRACSWVLNQALSKQFVELNIEIKTILKNTPEIIFENFWIIAYNVFKKNNVQ</sequence>
<feature type="transmembrane region" description="Helical" evidence="1">
    <location>
        <begin position="59"/>
        <end position="81"/>
    </location>
</feature>
<dbReference type="EMBL" id="CP012328">
    <property type="protein sequence ID" value="AKU80062.1"/>
    <property type="molecule type" value="Genomic_DNA"/>
</dbReference>
<dbReference type="KEGG" id="stur:STURON_00816"/>
<keyword evidence="1" id="KW-1133">Transmembrane helix</keyword>
<feature type="transmembrane region" description="Helical" evidence="1">
    <location>
        <begin position="87"/>
        <end position="110"/>
    </location>
</feature>
<keyword evidence="1" id="KW-0812">Transmembrane</keyword>
<keyword evidence="3" id="KW-1185">Reference proteome</keyword>
<name>A0A0K1P854_9MOLU</name>
<evidence type="ECO:0000313" key="2">
    <source>
        <dbReference type="EMBL" id="AKU80062.1"/>
    </source>
</evidence>
<gene>
    <name evidence="2" type="ORF">STURON_00816</name>
</gene>
<protein>
    <recommendedName>
        <fullName evidence="4">Transmembrane protein</fullName>
    </recommendedName>
</protein>
<evidence type="ECO:0008006" key="4">
    <source>
        <dbReference type="Google" id="ProtNLM"/>
    </source>
</evidence>
<evidence type="ECO:0000256" key="1">
    <source>
        <dbReference type="SAM" id="Phobius"/>
    </source>
</evidence>
<dbReference type="Proteomes" id="UP000067243">
    <property type="component" value="Chromosome"/>
</dbReference>
<dbReference type="STRING" id="216946.STURO_v1c08130"/>
<dbReference type="RefSeq" id="WP_075048637.1">
    <property type="nucleotide sequence ID" value="NZ_CP012328.1"/>
</dbReference>
<evidence type="ECO:0000313" key="3">
    <source>
        <dbReference type="Proteomes" id="UP000067243"/>
    </source>
</evidence>
<dbReference type="PATRIC" id="fig|216946.3.peg.845"/>
<proteinExistence type="predicted"/>
<feature type="transmembrane region" description="Helical" evidence="1">
    <location>
        <begin position="6"/>
        <end position="27"/>
    </location>
</feature>
<dbReference type="OrthoDB" id="389730at2"/>
<accession>A0A0K1P854</accession>
<organism evidence="2 3">
    <name type="scientific">Spiroplasma turonicum</name>
    <dbReference type="NCBI Taxonomy" id="216946"/>
    <lineage>
        <taxon>Bacteria</taxon>
        <taxon>Bacillati</taxon>
        <taxon>Mycoplasmatota</taxon>
        <taxon>Mollicutes</taxon>
        <taxon>Entomoplasmatales</taxon>
        <taxon>Spiroplasmataceae</taxon>
        <taxon>Spiroplasma</taxon>
    </lineage>
</organism>
<keyword evidence="1" id="KW-0472">Membrane</keyword>
<dbReference type="AlphaFoldDB" id="A0A0K1P854"/>
<reference evidence="2 3" key="1">
    <citation type="journal article" date="2015" name="Genome Announc.">
        <title>Complete Genome Sequence of Spiroplasma turonicum Strain Tab4cT, a Parasite of a Horse Fly, Haematopota sp. (Diptera: Tabanidae).</title>
        <authorList>
            <person name="Davis R.E."/>
            <person name="Shao J."/>
            <person name="Zhao Y."/>
            <person name="Gasparich G.E."/>
            <person name="Gaynor B.J."/>
            <person name="Donofrio N."/>
        </authorList>
    </citation>
    <scope>NUCLEOTIDE SEQUENCE [LARGE SCALE GENOMIC DNA]</scope>
    <source>
        <strain evidence="2 3">Tab4c</strain>
    </source>
</reference>